<gene>
    <name evidence="3" type="ORF">CR513_47292</name>
</gene>
<protein>
    <submittedName>
        <fullName evidence="3">Uncharacterized protein</fullName>
    </submittedName>
</protein>
<dbReference type="AlphaFoldDB" id="A0A371F4D7"/>
<keyword evidence="1" id="KW-0040">ANK repeat</keyword>
<reference evidence="3" key="1">
    <citation type="submission" date="2018-05" db="EMBL/GenBank/DDBJ databases">
        <title>Draft genome of Mucuna pruriens seed.</title>
        <authorList>
            <person name="Nnadi N.E."/>
            <person name="Vos R."/>
            <person name="Hasami M.H."/>
            <person name="Devisetty U.K."/>
            <person name="Aguiy J.C."/>
        </authorList>
    </citation>
    <scope>NUCLEOTIDE SEQUENCE [LARGE SCALE GENOMIC DNA]</scope>
    <source>
        <strain evidence="3">JCA_2017</strain>
    </source>
</reference>
<feature type="non-terminal residue" evidence="3">
    <location>
        <position position="1"/>
    </location>
</feature>
<evidence type="ECO:0000313" key="4">
    <source>
        <dbReference type="Proteomes" id="UP000257109"/>
    </source>
</evidence>
<accession>A0A371F4D7</accession>
<dbReference type="PANTHER" id="PTHR32108">
    <property type="entry name" value="DNA-DIRECTED RNA POLYMERASE SUBUNIT ALPHA"/>
    <property type="match status" value="1"/>
</dbReference>
<sequence length="360" mass="39857">MPLIIQVPARPAYKDNHAVPWQYGPLFEEPPVESTDDSPAKEVTNIVGAGGMTRSGRIYAPENRGRKSPTLEKIAEAPNEASRGKEAEEFLKLIRYSEYKLLEQMNNTPVRISLLSLLLNSEGHRNMLLKVLKEAHVAQDITMEKFGGIVSNITSRGCLTFSEEEVLEAGRGHNQPLHISVKYGGYVITRVLIDNGSSLNVLPKTTLDKLCSIDSRLRASSVIVRAFDGSKQDIMGEITLPIYVGPTMFNIVFQLPLGKTLDPYGRSCAILPSLESEVHYRANQRDGREGTSDQYSCARRSPIQKVRAPSSREDGIQSHDQGGLLIGQGIGTPPKRHPNPHHGMREQGKGWTWLSRGQAR</sequence>
<feature type="region of interest" description="Disordered" evidence="2">
    <location>
        <begin position="283"/>
        <end position="360"/>
    </location>
</feature>
<comment type="caution">
    <text evidence="3">The sequence shown here is derived from an EMBL/GenBank/DDBJ whole genome shotgun (WGS) entry which is preliminary data.</text>
</comment>
<dbReference type="PROSITE" id="PS50088">
    <property type="entry name" value="ANK_REPEAT"/>
    <property type="match status" value="1"/>
</dbReference>
<keyword evidence="4" id="KW-1185">Reference proteome</keyword>
<proteinExistence type="predicted"/>
<evidence type="ECO:0000256" key="1">
    <source>
        <dbReference type="PROSITE-ProRule" id="PRU00023"/>
    </source>
</evidence>
<dbReference type="InterPro" id="IPR002110">
    <property type="entry name" value="Ankyrin_rpt"/>
</dbReference>
<name>A0A371F4D7_MUCPR</name>
<evidence type="ECO:0000313" key="3">
    <source>
        <dbReference type="EMBL" id="RDX73139.1"/>
    </source>
</evidence>
<evidence type="ECO:0000256" key="2">
    <source>
        <dbReference type="SAM" id="MobiDB-lite"/>
    </source>
</evidence>
<dbReference type="PANTHER" id="PTHR32108:SF9">
    <property type="entry name" value="REVERSE TRANSCRIPTASE RNASE H-LIKE DOMAIN-CONTAINING PROTEIN"/>
    <property type="match status" value="1"/>
</dbReference>
<feature type="repeat" description="ANK" evidence="1">
    <location>
        <begin position="172"/>
        <end position="204"/>
    </location>
</feature>
<dbReference type="OrthoDB" id="1736143at2759"/>
<organism evidence="3 4">
    <name type="scientific">Mucuna pruriens</name>
    <name type="common">Velvet bean</name>
    <name type="synonym">Dolichos pruriens</name>
    <dbReference type="NCBI Taxonomy" id="157652"/>
    <lineage>
        <taxon>Eukaryota</taxon>
        <taxon>Viridiplantae</taxon>
        <taxon>Streptophyta</taxon>
        <taxon>Embryophyta</taxon>
        <taxon>Tracheophyta</taxon>
        <taxon>Spermatophyta</taxon>
        <taxon>Magnoliopsida</taxon>
        <taxon>eudicotyledons</taxon>
        <taxon>Gunneridae</taxon>
        <taxon>Pentapetalae</taxon>
        <taxon>rosids</taxon>
        <taxon>fabids</taxon>
        <taxon>Fabales</taxon>
        <taxon>Fabaceae</taxon>
        <taxon>Papilionoideae</taxon>
        <taxon>50 kb inversion clade</taxon>
        <taxon>NPAAA clade</taxon>
        <taxon>indigoferoid/millettioid clade</taxon>
        <taxon>Phaseoleae</taxon>
        <taxon>Mucuna</taxon>
    </lineage>
</organism>
<dbReference type="Proteomes" id="UP000257109">
    <property type="component" value="Unassembled WGS sequence"/>
</dbReference>
<dbReference type="EMBL" id="QJKJ01010631">
    <property type="protein sequence ID" value="RDX73139.1"/>
    <property type="molecule type" value="Genomic_DNA"/>
</dbReference>